<organism evidence="7 8">
    <name type="scientific">Brytella acorum</name>
    <dbReference type="NCBI Taxonomy" id="2959299"/>
    <lineage>
        <taxon>Bacteria</taxon>
        <taxon>Pseudomonadati</taxon>
        <taxon>Pseudomonadota</taxon>
        <taxon>Alphaproteobacteria</taxon>
        <taxon>Acetobacterales</taxon>
        <taxon>Acetobacteraceae</taxon>
        <taxon>Brytella</taxon>
    </lineage>
</organism>
<evidence type="ECO:0000313" key="8">
    <source>
        <dbReference type="Proteomes" id="UP001176960"/>
    </source>
</evidence>
<comment type="subcellular location">
    <subcellularLocation>
        <location evidence="6">Cytoplasm</location>
    </subcellularLocation>
</comment>
<sequence length="175" mass="18916">MSETNTPPANDAMENAGPPGIPLTINLQYTKDLSFEVPAGAAIFRTLRNPPQVGVNIDVKVESLEENDPVYEVTLVTRVEASEAPEQEGGKPGRTVFIAELSYAAIVTLTNAPQELIEPLLLIEVPRLIFPFARGIISDITRDGGFPPVVLAPIDFMALWQSKRAAQFPEPAGHA</sequence>
<keyword evidence="4 6" id="KW-0811">Translocation</keyword>
<evidence type="ECO:0000313" key="7">
    <source>
        <dbReference type="EMBL" id="CAI9121119.1"/>
    </source>
</evidence>
<dbReference type="PRINTS" id="PR01594">
    <property type="entry name" value="SECBCHAPRONE"/>
</dbReference>
<evidence type="ECO:0000256" key="3">
    <source>
        <dbReference type="ARBA" id="ARBA00022927"/>
    </source>
</evidence>
<dbReference type="PANTHER" id="PTHR36918:SF1">
    <property type="entry name" value="PROTEIN-EXPORT PROTEIN SECB"/>
    <property type="match status" value="1"/>
</dbReference>
<reference evidence="7" key="1">
    <citation type="submission" date="2023-03" db="EMBL/GenBank/DDBJ databases">
        <authorList>
            <person name="Cleenwerck I."/>
        </authorList>
    </citation>
    <scope>NUCLEOTIDE SEQUENCE</scope>
    <source>
        <strain evidence="7">LMG 32879</strain>
    </source>
</reference>
<keyword evidence="2 6" id="KW-0813">Transport</keyword>
<keyword evidence="8" id="KW-1185">Reference proteome</keyword>
<dbReference type="Pfam" id="PF02556">
    <property type="entry name" value="SecB"/>
    <property type="match status" value="1"/>
</dbReference>
<dbReference type="NCBIfam" id="NF004392">
    <property type="entry name" value="PRK05751.1-3"/>
    <property type="match status" value="1"/>
</dbReference>
<protein>
    <recommendedName>
        <fullName evidence="6">Protein-export protein SecB</fullName>
    </recommendedName>
</protein>
<dbReference type="NCBIfam" id="TIGR00809">
    <property type="entry name" value="secB"/>
    <property type="match status" value="1"/>
</dbReference>
<dbReference type="GO" id="GO:0051262">
    <property type="term" value="P:protein tetramerization"/>
    <property type="evidence" value="ECO:0007669"/>
    <property type="project" value="InterPro"/>
</dbReference>
<accession>A0AA35US16</accession>
<dbReference type="GO" id="GO:0015031">
    <property type="term" value="P:protein transport"/>
    <property type="evidence" value="ECO:0007669"/>
    <property type="project" value="UniProtKB-UniRule"/>
</dbReference>
<name>A0AA35US16_9PROT</name>
<dbReference type="HAMAP" id="MF_00821">
    <property type="entry name" value="SecB"/>
    <property type="match status" value="1"/>
</dbReference>
<comment type="caution">
    <text evidence="7">The sequence shown here is derived from an EMBL/GenBank/DDBJ whole genome shotgun (WGS) entry which is preliminary data.</text>
</comment>
<dbReference type="GO" id="GO:0005737">
    <property type="term" value="C:cytoplasm"/>
    <property type="evidence" value="ECO:0007669"/>
    <property type="project" value="UniProtKB-SubCell"/>
</dbReference>
<keyword evidence="5 6" id="KW-0143">Chaperone</keyword>
<dbReference type="PANTHER" id="PTHR36918">
    <property type="match status" value="1"/>
</dbReference>
<keyword evidence="6" id="KW-0963">Cytoplasm</keyword>
<evidence type="ECO:0000256" key="1">
    <source>
        <dbReference type="ARBA" id="ARBA00009990"/>
    </source>
</evidence>
<evidence type="ECO:0000256" key="2">
    <source>
        <dbReference type="ARBA" id="ARBA00022448"/>
    </source>
</evidence>
<dbReference type="Proteomes" id="UP001176960">
    <property type="component" value="Unassembled WGS sequence"/>
</dbReference>
<dbReference type="InterPro" id="IPR003708">
    <property type="entry name" value="SecB"/>
</dbReference>
<evidence type="ECO:0000256" key="6">
    <source>
        <dbReference type="HAMAP-Rule" id="MF_00821"/>
    </source>
</evidence>
<dbReference type="AlphaFoldDB" id="A0AA35US16"/>
<gene>
    <name evidence="6 7" type="primary">secB</name>
    <name evidence="7" type="ORF">LMG32879_001965</name>
</gene>
<comment type="function">
    <text evidence="6">One of the proteins required for the normal export of preproteins out of the cell cytoplasm. It is a molecular chaperone that binds to a subset of precursor proteins, maintaining them in a translocation-competent state. It also specifically binds to its receptor SecA.</text>
</comment>
<dbReference type="EMBL" id="CATKSH010000011">
    <property type="protein sequence ID" value="CAI9121119.1"/>
    <property type="molecule type" value="Genomic_DNA"/>
</dbReference>
<dbReference type="Gene3D" id="3.10.420.10">
    <property type="entry name" value="SecB-like"/>
    <property type="match status" value="1"/>
</dbReference>
<dbReference type="SUPFAM" id="SSF54611">
    <property type="entry name" value="SecB-like"/>
    <property type="match status" value="1"/>
</dbReference>
<evidence type="ECO:0000256" key="5">
    <source>
        <dbReference type="ARBA" id="ARBA00023186"/>
    </source>
</evidence>
<dbReference type="RefSeq" id="WP_289841475.1">
    <property type="nucleotide sequence ID" value="NZ_CATKSH010000011.1"/>
</dbReference>
<comment type="similarity">
    <text evidence="1 6">Belongs to the SecB family.</text>
</comment>
<proteinExistence type="inferred from homology"/>
<dbReference type="GO" id="GO:0006457">
    <property type="term" value="P:protein folding"/>
    <property type="evidence" value="ECO:0007669"/>
    <property type="project" value="UniProtKB-UniRule"/>
</dbReference>
<dbReference type="InterPro" id="IPR035958">
    <property type="entry name" value="SecB-like_sf"/>
</dbReference>
<keyword evidence="3 6" id="KW-0653">Protein transport</keyword>
<dbReference type="GO" id="GO:0051082">
    <property type="term" value="F:unfolded protein binding"/>
    <property type="evidence" value="ECO:0007669"/>
    <property type="project" value="InterPro"/>
</dbReference>
<evidence type="ECO:0000256" key="4">
    <source>
        <dbReference type="ARBA" id="ARBA00023010"/>
    </source>
</evidence>
<comment type="subunit">
    <text evidence="6">Homotetramer, a dimer of dimers. One homotetramer interacts with 1 SecA dimer.</text>
</comment>